<name>A0A093VCX6_TALMA</name>
<dbReference type="PANTHER" id="PTHR12555">
    <property type="entry name" value="UBIQUITIN FUSION DEGRADATON PROTEIN 1"/>
    <property type="match status" value="1"/>
</dbReference>
<evidence type="ECO:0000259" key="5">
    <source>
        <dbReference type="Pfam" id="PF24503"/>
    </source>
</evidence>
<organism evidence="7">
    <name type="scientific">Talaromyces marneffei PM1</name>
    <dbReference type="NCBI Taxonomy" id="1077442"/>
    <lineage>
        <taxon>Eukaryota</taxon>
        <taxon>Fungi</taxon>
        <taxon>Dikarya</taxon>
        <taxon>Ascomycota</taxon>
        <taxon>Pezizomycotina</taxon>
        <taxon>Eurotiomycetes</taxon>
        <taxon>Eurotiomycetidae</taxon>
        <taxon>Eurotiales</taxon>
        <taxon>Trichocomaceae</taxon>
        <taxon>Talaromyces</taxon>
        <taxon>Talaromyces sect. Talaromyces</taxon>
    </lineage>
</organism>
<feature type="compositionally biased region" description="Low complexity" evidence="3">
    <location>
        <begin position="816"/>
        <end position="833"/>
    </location>
</feature>
<dbReference type="GO" id="GO:0036503">
    <property type="term" value="P:ERAD pathway"/>
    <property type="evidence" value="ECO:0007669"/>
    <property type="project" value="TreeGrafter"/>
</dbReference>
<reference evidence="7" key="2">
    <citation type="journal article" date="2014" name="PLoS Genet.">
        <title>Signature gene expression reveals novel clues to the molecular mechanisms of dimorphic transition in Penicillium marneffei.</title>
        <authorList>
            <person name="Yang E."/>
            <person name="Wang G."/>
            <person name="Cai J."/>
            <person name="Woo P.C."/>
            <person name="Lau S.K."/>
            <person name="Yuen K.-Y."/>
            <person name="Chow W.-N."/>
            <person name="Lin X."/>
        </authorList>
    </citation>
    <scope>NUCLEOTIDE SEQUENCE</scope>
    <source>
        <strain evidence="7">PM1</strain>
    </source>
</reference>
<dbReference type="Pfam" id="PF24503">
    <property type="entry name" value="DUF7590"/>
    <property type="match status" value="1"/>
</dbReference>
<dbReference type="HOGENOM" id="CLU_260691_0_0_1"/>
<dbReference type="GO" id="GO:0006511">
    <property type="term" value="P:ubiquitin-dependent protein catabolic process"/>
    <property type="evidence" value="ECO:0007669"/>
    <property type="project" value="InterPro"/>
</dbReference>
<feature type="domain" description="Ubiquitin fusion degradation protein UFD1 N-terminal subdomain 1" evidence="4">
    <location>
        <begin position="645"/>
        <end position="693"/>
    </location>
</feature>
<evidence type="ECO:0000256" key="1">
    <source>
        <dbReference type="ARBA" id="ARBA00006043"/>
    </source>
</evidence>
<dbReference type="Gene3D" id="2.40.40.50">
    <property type="entry name" value="Ubiquitin fusion degradation protein UFD1, N-terminal domain"/>
    <property type="match status" value="1"/>
</dbReference>
<dbReference type="Pfam" id="PF24842">
    <property type="entry name" value="UFD1_N2"/>
    <property type="match status" value="1"/>
</dbReference>
<dbReference type="InterPro" id="IPR004854">
    <property type="entry name" value="Ufd1-like"/>
</dbReference>
<dbReference type="InterPro" id="IPR042556">
    <property type="entry name" value="AZUL_sf"/>
</dbReference>
<dbReference type="EMBL" id="JPOX01000028">
    <property type="protein sequence ID" value="KFX44536.1"/>
    <property type="molecule type" value="Genomic_DNA"/>
</dbReference>
<dbReference type="InterPro" id="IPR056012">
    <property type="entry name" value="DUF7590"/>
</dbReference>
<evidence type="ECO:0000256" key="2">
    <source>
        <dbReference type="ARBA" id="ARBA00022786"/>
    </source>
</evidence>
<sequence length="1311" mass="146118">MSAAVHTPTIDLLETELARARSALDEVQPNPLHLLSLDDVTTGALAAHKKNLISYRHDFFAASGRLTAKELGLISVQEITLTPEEEGCPPLPLIPTNIFDLLANNVVLHHLVPLLPVSSLMGLASTSKAVRSVIMETPYVFRHLDLSTCRVAQIAERQAIDAGGERWRNERMDESVTEDEFYAGPLRGIFSRLERQSLLASVRTLVLDGLSVPADLVADIILTDRFNVNILSIRECTHLNERKLMQTLEYAVRPTRPAGTPKLKGIYYFTRKKSTEKPHNYRGPSRREWWQSRVGGQVAPAPTPDPDQQDEHLNEWYKPSGKILKANLESGWAQTIKKCEGIISFDAILCRGPRHNIDLYSSTNKTQPCPKGPLLPAAIATVSLGPRGCDGCRTSPEGPAIWGESSDSHFPLLNPLPLYASNITDAKRPVPRNETAVMIARCTDCLQSRWCHQCHKWFCFNCLPSPEEAVTRLSPHQTVIRRPGANGQSRDLSPEKLGPGVSRDCWECGPTCASCKVDRQRSCVTCYGEYCLKHNDGCSSTKSPDMADHTSHLTTLKWSSQLILSPLAHASRSLPGDKILLPPSALEQLLSAAPVVQTNNSQSLNAQQQYTSTFDPFNPYTFAAESRARAIDSYTSSGGAQQQPQLPHPLTFKLVNPRNGQVVYAGIREFSAEEGHIGLSKFLRQSLGVEAEAEKEQEEVTVTVHAQQLPKGTYVRLRPLEAGYDPEDWKALLERHLRENFTTLMVGELLTVPSGRGRSFEFLIDKVAPEGKEGQENGICIVDTDLEVDIEPLNEEQARETLQKLSQKTARKPGSEKGSSPGGPIKRGQQVQGRVRRGDYVDYELDIQDASGQLQLELEAADGADLDIFVSPFSAYQRVQPRSDEHVFGDMSSKSFKVLKLDASLPELANAEKMYISVHAFSLLDDAEDDAEAPFEYVLRVSDAMQTDAGEETADSNEHNPDDIQCKNCQQWVPQRTLFLHENFCLRNNILCPKCKNVFQKSSTEWQNHWHCEQDESYGNDESSKEKHDYIFHKTHTCFNCDYSAESLPSLAHHRTTRCPGKQILCQFCHLVVPQQGDSDPDMNDPEVLLSGLTPHEIIDGGRTTECHLCNKIIRLREMKTHLRHHDLERLSRPAPSICRNVNCGRTLKTSKGTPLGLCNICFAPLYTDAHDPEGKALKRRIERRYLSQMLTGCGKTWCRNAYCKTGHERSSASGSVLPTSSKDILQVIKPLIDPINTRPPLTDVNVDQGTPFYLCADETSQQRRAVGEMLAAEGVYDLRWCLAALEGGGGDLEKAKEWLSSWAPRKDEQR</sequence>
<evidence type="ECO:0000313" key="7">
    <source>
        <dbReference type="EMBL" id="KFX44536.1"/>
    </source>
</evidence>
<feature type="domain" description="DUF7590" evidence="5">
    <location>
        <begin position="818"/>
        <end position="944"/>
    </location>
</feature>
<dbReference type="Gene3D" id="3.10.330.10">
    <property type="match status" value="1"/>
</dbReference>
<feature type="domain" description="Ubiquitin fusion degradation protein UFD1 N-terminal subdomain 2" evidence="6">
    <location>
        <begin position="711"/>
        <end position="792"/>
    </location>
</feature>
<evidence type="ECO:0000259" key="4">
    <source>
        <dbReference type="Pfam" id="PF03152"/>
    </source>
</evidence>
<dbReference type="Pfam" id="PF23580">
    <property type="entry name" value="Znf_XAF1_N"/>
    <property type="match status" value="1"/>
</dbReference>
<dbReference type="Pfam" id="PF03152">
    <property type="entry name" value="UFD1_N1"/>
    <property type="match status" value="1"/>
</dbReference>
<dbReference type="Gene3D" id="6.10.130.10">
    <property type="entry name" value="Ubiquitin-protein ligase E3A, N-terminal zinc-binding domain (AZUL)"/>
    <property type="match status" value="1"/>
</dbReference>
<comment type="caution">
    <text evidence="7">The sequence shown here is derived from an EMBL/GenBank/DDBJ whole genome shotgun (WGS) entry which is preliminary data.</text>
</comment>
<protein>
    <submittedName>
        <fullName evidence="7">Ubiquitin fusion degradation protein 1</fullName>
    </submittedName>
</protein>
<dbReference type="GO" id="GO:0031593">
    <property type="term" value="F:polyubiquitin modification-dependent protein binding"/>
    <property type="evidence" value="ECO:0007669"/>
    <property type="project" value="TreeGrafter"/>
</dbReference>
<gene>
    <name evidence="7" type="ORF">GQ26_0281100</name>
</gene>
<comment type="similarity">
    <text evidence="1">Belongs to the UFD1 family.</text>
</comment>
<dbReference type="InterPro" id="IPR055418">
    <property type="entry name" value="UFD1_N2"/>
</dbReference>
<dbReference type="eggNOG" id="KOG1816">
    <property type="taxonomic scope" value="Eukaryota"/>
</dbReference>
<feature type="region of interest" description="Disordered" evidence="3">
    <location>
        <begin position="801"/>
        <end position="835"/>
    </location>
</feature>
<reference key="1">
    <citation type="journal article" date="2014" name="PLoS Genet.">
        <title>Signature Gene Expression Reveals Novel Clues to the Molecular Mechanisms of Dimorphic Transition in Penicillium marneffei.</title>
        <authorList>
            <person name="Yang E."/>
            <person name="Wang G."/>
            <person name="Cai J."/>
            <person name="Woo P.C."/>
            <person name="Lau S.K."/>
            <person name="Yuen K.-Y."/>
            <person name="Chow W.-N."/>
            <person name="Lin X."/>
        </authorList>
    </citation>
    <scope>NUCLEOTIDE SEQUENCE [LARGE SCALE GENOMIC DNA]</scope>
    <source>
        <strain>PM1</strain>
    </source>
</reference>
<keyword evidence="2" id="KW-0833">Ubl conjugation pathway</keyword>
<dbReference type="PANTHER" id="PTHR12555:SF15">
    <property type="entry name" value="FUSION DEGRADATION PROTEIN (UFD1), PUTATIVE (AFU_ORTHOLOGUE AFUA_4G04640)-RELATED"/>
    <property type="match status" value="1"/>
</dbReference>
<evidence type="ECO:0000256" key="3">
    <source>
        <dbReference type="SAM" id="MobiDB-lite"/>
    </source>
</evidence>
<dbReference type="GO" id="GO:0034098">
    <property type="term" value="C:VCP-NPL4-UFD1 AAA ATPase complex"/>
    <property type="evidence" value="ECO:0007669"/>
    <property type="project" value="TreeGrafter"/>
</dbReference>
<dbReference type="InterPro" id="IPR055417">
    <property type="entry name" value="UFD1_N1"/>
</dbReference>
<accession>A0A093VCX6</accession>
<proteinExistence type="inferred from homology"/>
<dbReference type="InterPro" id="IPR042299">
    <property type="entry name" value="Ufd1-like_Nn"/>
</dbReference>
<evidence type="ECO:0000259" key="6">
    <source>
        <dbReference type="Pfam" id="PF24842"/>
    </source>
</evidence>